<proteinExistence type="predicted"/>
<evidence type="ECO:0000313" key="2">
    <source>
        <dbReference type="Proteomes" id="UP001177744"/>
    </source>
</evidence>
<dbReference type="Gene3D" id="3.30.1740.20">
    <property type="entry name" value="Ribosomal protein S26e"/>
    <property type="match status" value="1"/>
</dbReference>
<comment type="caution">
    <text evidence="1">The sequence shown here is derived from an EMBL/GenBank/DDBJ whole genome shotgun (WGS) entry which is preliminary data.</text>
</comment>
<dbReference type="AlphaFoldDB" id="A0AA40HVX6"/>
<dbReference type="EMBL" id="JAULJE010000010">
    <property type="protein sequence ID" value="KAK1338349.1"/>
    <property type="molecule type" value="Genomic_DNA"/>
</dbReference>
<sequence length="99" mass="10926">MHQSTRGVSKDKTIKKSVIQVLDSFSQCVEHWSLYVKLHYCVNCAVHSKSRLVLTPAASTSPTRTRCWCRSRSLGTISGCERQLPAPIAPEGFSTSPCS</sequence>
<dbReference type="InterPro" id="IPR038551">
    <property type="entry name" value="Ribosomal_eS26_sf"/>
</dbReference>
<protein>
    <recommendedName>
        <fullName evidence="3">40S ribosomal protein S26</fullName>
    </recommendedName>
</protein>
<evidence type="ECO:0008006" key="3">
    <source>
        <dbReference type="Google" id="ProtNLM"/>
    </source>
</evidence>
<keyword evidence="2" id="KW-1185">Reference proteome</keyword>
<gene>
    <name evidence="1" type="ORF">QTO34_001465</name>
</gene>
<dbReference type="Proteomes" id="UP001177744">
    <property type="component" value="Unassembled WGS sequence"/>
</dbReference>
<reference evidence="1" key="1">
    <citation type="submission" date="2023-06" db="EMBL/GenBank/DDBJ databases">
        <title>Reference genome for the Northern bat (Eptesicus nilssonii), a most northern bat species.</title>
        <authorList>
            <person name="Laine V.N."/>
            <person name="Pulliainen A.T."/>
            <person name="Lilley T.M."/>
        </authorList>
    </citation>
    <scope>NUCLEOTIDE SEQUENCE</scope>
    <source>
        <strain evidence="1">BLF_Eptnil</strain>
        <tissue evidence="1">Kidney</tissue>
    </source>
</reference>
<accession>A0AA40HVX6</accession>
<evidence type="ECO:0000313" key="1">
    <source>
        <dbReference type="EMBL" id="KAK1338349.1"/>
    </source>
</evidence>
<organism evidence="1 2">
    <name type="scientific">Cnephaeus nilssonii</name>
    <name type="common">Northern bat</name>
    <name type="synonym">Eptesicus nilssonii</name>
    <dbReference type="NCBI Taxonomy" id="3371016"/>
    <lineage>
        <taxon>Eukaryota</taxon>
        <taxon>Metazoa</taxon>
        <taxon>Chordata</taxon>
        <taxon>Craniata</taxon>
        <taxon>Vertebrata</taxon>
        <taxon>Euteleostomi</taxon>
        <taxon>Mammalia</taxon>
        <taxon>Eutheria</taxon>
        <taxon>Laurasiatheria</taxon>
        <taxon>Chiroptera</taxon>
        <taxon>Yangochiroptera</taxon>
        <taxon>Vespertilionidae</taxon>
        <taxon>Cnephaeus</taxon>
    </lineage>
</organism>
<name>A0AA40HVX6_CNENI</name>